<keyword evidence="1" id="KW-1133">Transmembrane helix</keyword>
<keyword evidence="1" id="KW-0812">Transmembrane</keyword>
<evidence type="ECO:0000313" key="2">
    <source>
        <dbReference type="EMBL" id="RZC39263.1"/>
    </source>
</evidence>
<comment type="caution">
    <text evidence="2">The sequence shown here is derived from an EMBL/GenBank/DDBJ whole genome shotgun (WGS) entry which is preliminary data.</text>
</comment>
<accession>A0A482W390</accession>
<dbReference type="Proteomes" id="UP000292052">
    <property type="component" value="Unassembled WGS sequence"/>
</dbReference>
<dbReference type="AlphaFoldDB" id="A0A482W390"/>
<gene>
    <name evidence="2" type="ORF">BDFB_010832</name>
</gene>
<protein>
    <submittedName>
        <fullName evidence="2">Uncharacterized protein</fullName>
    </submittedName>
</protein>
<keyword evidence="3" id="KW-1185">Reference proteome</keyword>
<proteinExistence type="predicted"/>
<keyword evidence="1" id="KW-0472">Membrane</keyword>
<feature type="transmembrane region" description="Helical" evidence="1">
    <location>
        <begin position="26"/>
        <end position="50"/>
    </location>
</feature>
<name>A0A482W390_ASBVE</name>
<reference evidence="2 3" key="1">
    <citation type="submission" date="2017-03" db="EMBL/GenBank/DDBJ databases">
        <title>Genome of the blue death feigning beetle - Asbolus verrucosus.</title>
        <authorList>
            <person name="Rider S.D."/>
        </authorList>
    </citation>
    <scope>NUCLEOTIDE SEQUENCE [LARGE SCALE GENOMIC DNA]</scope>
    <source>
        <strain evidence="2">Butters</strain>
        <tissue evidence="2">Head and leg muscle</tissue>
    </source>
</reference>
<evidence type="ECO:0000256" key="1">
    <source>
        <dbReference type="SAM" id="Phobius"/>
    </source>
</evidence>
<sequence>MGVGHPHHHCEIIEAHSGPPVMPHYFLLPLIFLGGAVFFSVIIVVLLVVIARVRLTPVVLAREHFEDFTVENTVARALNYFTQLNNRIG</sequence>
<dbReference type="EMBL" id="QDEB01036071">
    <property type="protein sequence ID" value="RZC39263.1"/>
    <property type="molecule type" value="Genomic_DNA"/>
</dbReference>
<evidence type="ECO:0000313" key="3">
    <source>
        <dbReference type="Proteomes" id="UP000292052"/>
    </source>
</evidence>
<organism evidence="2 3">
    <name type="scientific">Asbolus verrucosus</name>
    <name type="common">Desert ironclad beetle</name>
    <dbReference type="NCBI Taxonomy" id="1661398"/>
    <lineage>
        <taxon>Eukaryota</taxon>
        <taxon>Metazoa</taxon>
        <taxon>Ecdysozoa</taxon>
        <taxon>Arthropoda</taxon>
        <taxon>Hexapoda</taxon>
        <taxon>Insecta</taxon>
        <taxon>Pterygota</taxon>
        <taxon>Neoptera</taxon>
        <taxon>Endopterygota</taxon>
        <taxon>Coleoptera</taxon>
        <taxon>Polyphaga</taxon>
        <taxon>Cucujiformia</taxon>
        <taxon>Tenebrionidae</taxon>
        <taxon>Pimeliinae</taxon>
        <taxon>Asbolus</taxon>
    </lineage>
</organism>